<dbReference type="EMBL" id="CP007243">
    <property type="protein sequence ID" value="AIA31838.1"/>
    <property type="molecule type" value="Genomic_DNA"/>
</dbReference>
<sequence length="95" mass="10297">MSVGVSYNTAWLKKHKIFHVMKEQDDSRPLDGLVQIDEAYWGGERHGGKGGRCAPGKTPFVVAVASNPDGRPMHFRLLRTGRSDVGRGLGPALPG</sequence>
<evidence type="ECO:0000313" key="1">
    <source>
        <dbReference type="EMBL" id="AIA31838.1"/>
    </source>
</evidence>
<organism evidence="1 2">
    <name type="scientific">Leptospirillum ferriphilum YSK</name>
    <dbReference type="NCBI Taxonomy" id="1441628"/>
    <lineage>
        <taxon>Bacteria</taxon>
        <taxon>Pseudomonadati</taxon>
        <taxon>Nitrospirota</taxon>
        <taxon>Nitrospiria</taxon>
        <taxon>Nitrospirales</taxon>
        <taxon>Nitrospiraceae</taxon>
        <taxon>Leptospirillum</taxon>
    </lineage>
</organism>
<reference evidence="1 2" key="2">
    <citation type="journal article" date="2015" name="Biomed. Res. Int.">
        <title>Effects of Arsenite Resistance on the Growth and Functional Gene Expression of Leptospirillum ferriphilum and Acidithiobacillus thiooxidans in Pure Culture and Coculture.</title>
        <authorList>
            <person name="Jiang H."/>
            <person name="Liang Y."/>
            <person name="Yin H."/>
            <person name="Xiao Y."/>
            <person name="Guo X."/>
            <person name="Xu Y."/>
            <person name="Hu Q."/>
            <person name="Liu H."/>
            <person name="Liu X."/>
        </authorList>
    </citation>
    <scope>NUCLEOTIDE SEQUENCE [LARGE SCALE GENOMIC DNA]</scope>
    <source>
        <strain evidence="1 2">YSK</strain>
    </source>
</reference>
<evidence type="ECO:0008006" key="3">
    <source>
        <dbReference type="Google" id="ProtNLM"/>
    </source>
</evidence>
<dbReference type="OrthoDB" id="5365332at2"/>
<dbReference type="HOGENOM" id="CLU_184423_0_0_0"/>
<accession>A0A059XY81</accession>
<proteinExistence type="predicted"/>
<dbReference type="Proteomes" id="UP000027059">
    <property type="component" value="Chromosome"/>
</dbReference>
<evidence type="ECO:0000313" key="2">
    <source>
        <dbReference type="Proteomes" id="UP000027059"/>
    </source>
</evidence>
<gene>
    <name evidence="1" type="ORF">Y981_08705</name>
</gene>
<dbReference type="AlphaFoldDB" id="A0A059XY81"/>
<dbReference type="KEGG" id="lfp:Y981_08705"/>
<reference evidence="2" key="1">
    <citation type="submission" date="2014-02" db="EMBL/GenBank/DDBJ databases">
        <title>Complete genome sequence and comparative genomic analysis of the nitrogen-fixing bacterium Leptospirillum ferriphilum YSK.</title>
        <authorList>
            <person name="Guo X."/>
            <person name="Yin H."/>
            <person name="Liang Y."/>
            <person name="Hu Q."/>
            <person name="Ma L."/>
            <person name="Xiao Y."/>
            <person name="Zhang X."/>
            <person name="Qiu G."/>
            <person name="Liu X."/>
        </authorList>
    </citation>
    <scope>NUCLEOTIDE SEQUENCE [LARGE SCALE GENOMIC DNA]</scope>
    <source>
        <strain evidence="2">YSK</strain>
    </source>
</reference>
<protein>
    <recommendedName>
        <fullName evidence="3">ISXO2-like transposase domain-containing protein</fullName>
    </recommendedName>
</protein>
<name>A0A059XY81_9BACT</name>
<keyword evidence="2" id="KW-1185">Reference proteome</keyword>